<dbReference type="RefSeq" id="XP_013254260.1">
    <property type="nucleotide sequence ID" value="XM_013398806.1"/>
</dbReference>
<comment type="caution">
    <text evidence="1">The sequence shown here is derived from an EMBL/GenBank/DDBJ whole genome shotgun (WGS) entry which is preliminary data.</text>
</comment>
<dbReference type="HOGENOM" id="CLU_106361_0_0_1"/>
<dbReference type="GeneID" id="25287199"/>
<dbReference type="AlphaFoldDB" id="A0A072P7T3"/>
<dbReference type="VEuPathDB" id="FungiDB:A1O9_12305"/>
<dbReference type="OrthoDB" id="3508947at2759"/>
<name>A0A072P7T3_9EURO</name>
<sequence>MPDFFVLARVVGSEGAFPEWQKRLVPLCEISQTEPYSTSYYWGQDVDGEPDTLWGLEGYAHPIGFFIGHPSSEVFKREMKLVDEHKLLRNVQGLGSPDYDLHYYDMDAGFLTRSDDKDKDSKDSFVTAMHFWALEGKRKHLIRALSGFADRVRARETGETGDTIKVQSFAVLKESLDVNMASLYIRTRTRLDWEEFQNSDIFDQLMNDTAGVITKHEFHRSQAFNGHIDQKPKQSMDT</sequence>
<evidence type="ECO:0008006" key="3">
    <source>
        <dbReference type="Google" id="ProtNLM"/>
    </source>
</evidence>
<evidence type="ECO:0000313" key="2">
    <source>
        <dbReference type="Proteomes" id="UP000027920"/>
    </source>
</evidence>
<proteinExistence type="predicted"/>
<organism evidence="1 2">
    <name type="scientific">Exophiala aquamarina CBS 119918</name>
    <dbReference type="NCBI Taxonomy" id="1182545"/>
    <lineage>
        <taxon>Eukaryota</taxon>
        <taxon>Fungi</taxon>
        <taxon>Dikarya</taxon>
        <taxon>Ascomycota</taxon>
        <taxon>Pezizomycotina</taxon>
        <taxon>Eurotiomycetes</taxon>
        <taxon>Chaetothyriomycetidae</taxon>
        <taxon>Chaetothyriales</taxon>
        <taxon>Herpotrichiellaceae</taxon>
        <taxon>Exophiala</taxon>
    </lineage>
</organism>
<dbReference type="EMBL" id="AMGV01000022">
    <property type="protein sequence ID" value="KEF51670.1"/>
    <property type="molecule type" value="Genomic_DNA"/>
</dbReference>
<keyword evidence="2" id="KW-1185">Reference proteome</keyword>
<evidence type="ECO:0000313" key="1">
    <source>
        <dbReference type="EMBL" id="KEF51670.1"/>
    </source>
</evidence>
<dbReference type="Proteomes" id="UP000027920">
    <property type="component" value="Unassembled WGS sequence"/>
</dbReference>
<protein>
    <recommendedName>
        <fullName evidence="3">ABM domain-containing protein</fullName>
    </recommendedName>
</protein>
<reference evidence="1 2" key="1">
    <citation type="submission" date="2013-03" db="EMBL/GenBank/DDBJ databases">
        <title>The Genome Sequence of Exophiala aquamarina CBS 119918.</title>
        <authorList>
            <consortium name="The Broad Institute Genomics Platform"/>
            <person name="Cuomo C."/>
            <person name="de Hoog S."/>
            <person name="Gorbushina A."/>
            <person name="Walker B."/>
            <person name="Young S.K."/>
            <person name="Zeng Q."/>
            <person name="Gargeya S."/>
            <person name="Fitzgerald M."/>
            <person name="Haas B."/>
            <person name="Abouelleil A."/>
            <person name="Allen A.W."/>
            <person name="Alvarado L."/>
            <person name="Arachchi H.M."/>
            <person name="Berlin A.M."/>
            <person name="Chapman S.B."/>
            <person name="Gainer-Dewar J."/>
            <person name="Goldberg J."/>
            <person name="Griggs A."/>
            <person name="Gujja S."/>
            <person name="Hansen M."/>
            <person name="Howarth C."/>
            <person name="Imamovic A."/>
            <person name="Ireland A."/>
            <person name="Larimer J."/>
            <person name="McCowan C."/>
            <person name="Murphy C."/>
            <person name="Pearson M."/>
            <person name="Poon T.W."/>
            <person name="Priest M."/>
            <person name="Roberts A."/>
            <person name="Saif S."/>
            <person name="Shea T."/>
            <person name="Sisk P."/>
            <person name="Sykes S."/>
            <person name="Wortman J."/>
            <person name="Nusbaum C."/>
            <person name="Birren B."/>
        </authorList>
    </citation>
    <scope>NUCLEOTIDE SEQUENCE [LARGE SCALE GENOMIC DNA]</scope>
    <source>
        <strain evidence="1 2">CBS 119918</strain>
    </source>
</reference>
<gene>
    <name evidence="1" type="ORF">A1O9_12305</name>
</gene>
<accession>A0A072P7T3</accession>